<keyword evidence="2" id="KW-1185">Reference proteome</keyword>
<comment type="caution">
    <text evidence="1">The sequence shown here is derived from an EMBL/GenBank/DDBJ whole genome shotgun (WGS) entry which is preliminary data.</text>
</comment>
<evidence type="ECO:0000313" key="2">
    <source>
        <dbReference type="Proteomes" id="UP001552299"/>
    </source>
</evidence>
<protein>
    <submittedName>
        <fullName evidence="1">Uncharacterized protein</fullName>
    </submittedName>
</protein>
<dbReference type="EMBL" id="JANQDX010000015">
    <property type="protein sequence ID" value="KAL0911506.1"/>
    <property type="molecule type" value="Genomic_DNA"/>
</dbReference>
<reference evidence="1 2" key="1">
    <citation type="journal article" date="2024" name="Plant Biotechnol. J.">
        <title>Dendrobium thyrsiflorum genome and its molecular insights into genes involved in important horticultural traits.</title>
        <authorList>
            <person name="Chen B."/>
            <person name="Wang J.Y."/>
            <person name="Zheng P.J."/>
            <person name="Li K.L."/>
            <person name="Liang Y.M."/>
            <person name="Chen X.F."/>
            <person name="Zhang C."/>
            <person name="Zhao X."/>
            <person name="He X."/>
            <person name="Zhang G.Q."/>
            <person name="Liu Z.J."/>
            <person name="Xu Q."/>
        </authorList>
    </citation>
    <scope>NUCLEOTIDE SEQUENCE [LARGE SCALE GENOMIC DNA]</scope>
    <source>
        <strain evidence="1">GZMU011</strain>
    </source>
</reference>
<accession>A0ABD0UFZ0</accession>
<organism evidence="1 2">
    <name type="scientific">Dendrobium thyrsiflorum</name>
    <name type="common">Pinecone-like raceme dendrobium</name>
    <name type="synonym">Orchid</name>
    <dbReference type="NCBI Taxonomy" id="117978"/>
    <lineage>
        <taxon>Eukaryota</taxon>
        <taxon>Viridiplantae</taxon>
        <taxon>Streptophyta</taxon>
        <taxon>Embryophyta</taxon>
        <taxon>Tracheophyta</taxon>
        <taxon>Spermatophyta</taxon>
        <taxon>Magnoliopsida</taxon>
        <taxon>Liliopsida</taxon>
        <taxon>Asparagales</taxon>
        <taxon>Orchidaceae</taxon>
        <taxon>Epidendroideae</taxon>
        <taxon>Malaxideae</taxon>
        <taxon>Dendrobiinae</taxon>
        <taxon>Dendrobium</taxon>
    </lineage>
</organism>
<proteinExistence type="predicted"/>
<evidence type="ECO:0000313" key="1">
    <source>
        <dbReference type="EMBL" id="KAL0911506.1"/>
    </source>
</evidence>
<gene>
    <name evidence="1" type="ORF">M5K25_019654</name>
</gene>
<name>A0ABD0UFZ0_DENTH</name>
<dbReference type="Proteomes" id="UP001552299">
    <property type="component" value="Unassembled WGS sequence"/>
</dbReference>
<dbReference type="AlphaFoldDB" id="A0ABD0UFZ0"/>
<sequence>MSAKRLPCRERLKANQALVDLTAGGARGDHGGRWRPGREAVITAAACDGWERFPVTGHVAAEGLVGRESLPADGTGVLKLLRRLQRGGSSGGGGVTGEHEEAEGEVLFFGRGAVEEAGVPLGSLPLGPALDMEDVGFVGACRRRRRSWGRRRLSCFDGIYGH</sequence>